<accession>A0A316M303</accession>
<sequence length="125" mass="14596">MKIIYMKCKYSLYTRNDAEALARKINRDRRLRAMVTFVLANGLYMKKAYAASNLDKVNSAGFQILNIVRTFGYWICIIGCIMEIVRSLMQGDTKSIGKIILKYVLGFGSFYFLPWFFDLIREMFV</sequence>
<proteinExistence type="predicted"/>
<evidence type="ECO:0000313" key="2">
    <source>
        <dbReference type="EMBL" id="PWL52937.1"/>
    </source>
</evidence>
<evidence type="ECO:0000256" key="1">
    <source>
        <dbReference type="SAM" id="Phobius"/>
    </source>
</evidence>
<feature type="transmembrane region" description="Helical" evidence="1">
    <location>
        <begin position="71"/>
        <end position="88"/>
    </location>
</feature>
<gene>
    <name evidence="2" type="ORF">DBY38_08640</name>
</gene>
<protein>
    <submittedName>
        <fullName evidence="2">Uncharacterized protein</fullName>
    </submittedName>
</protein>
<dbReference type="AlphaFoldDB" id="A0A316M303"/>
<feature type="transmembrane region" description="Helical" evidence="1">
    <location>
        <begin position="31"/>
        <end position="51"/>
    </location>
</feature>
<keyword evidence="1" id="KW-1133">Transmembrane helix</keyword>
<comment type="caution">
    <text evidence="2">The sequence shown here is derived from an EMBL/GenBank/DDBJ whole genome shotgun (WGS) entry which is preliminary data.</text>
</comment>
<evidence type="ECO:0000313" key="3">
    <source>
        <dbReference type="Proteomes" id="UP000246114"/>
    </source>
</evidence>
<dbReference type="EMBL" id="QAMZ01000043">
    <property type="protein sequence ID" value="PWL52937.1"/>
    <property type="molecule type" value="Genomic_DNA"/>
</dbReference>
<feature type="transmembrane region" description="Helical" evidence="1">
    <location>
        <begin position="100"/>
        <end position="117"/>
    </location>
</feature>
<reference evidence="2 3" key="1">
    <citation type="submission" date="2018-03" db="EMBL/GenBank/DDBJ databases">
        <title>The uncultured portion of the human microbiome is neutrally assembled.</title>
        <authorList>
            <person name="Jeraldo P."/>
            <person name="Boardman L."/>
            <person name="White B.A."/>
            <person name="Nelson H."/>
            <person name="Goldenfeld N."/>
            <person name="Chia N."/>
        </authorList>
    </citation>
    <scope>NUCLEOTIDE SEQUENCE [LARGE SCALE GENOMIC DNA]</scope>
    <source>
        <strain evidence="2">CIM:MAG 903</strain>
    </source>
</reference>
<keyword evidence="1" id="KW-0472">Membrane</keyword>
<keyword evidence="1" id="KW-0812">Transmembrane</keyword>
<name>A0A316M303_9CLOT</name>
<organism evidence="2 3">
    <name type="scientific">Clostridium cadaveris</name>
    <dbReference type="NCBI Taxonomy" id="1529"/>
    <lineage>
        <taxon>Bacteria</taxon>
        <taxon>Bacillati</taxon>
        <taxon>Bacillota</taxon>
        <taxon>Clostridia</taxon>
        <taxon>Eubacteriales</taxon>
        <taxon>Clostridiaceae</taxon>
        <taxon>Clostridium</taxon>
    </lineage>
</organism>
<dbReference type="Proteomes" id="UP000246114">
    <property type="component" value="Unassembled WGS sequence"/>
</dbReference>